<dbReference type="Pfam" id="PF02543">
    <property type="entry name" value="Carbam_trans_N"/>
    <property type="match status" value="1"/>
</dbReference>
<dbReference type="PANTHER" id="PTHR34847">
    <property type="entry name" value="NODULATION PROTEIN U"/>
    <property type="match status" value="1"/>
</dbReference>
<evidence type="ECO:0000259" key="2">
    <source>
        <dbReference type="Pfam" id="PF02543"/>
    </source>
</evidence>
<feature type="domain" description="Carbamoyltransferase C-terminal" evidence="3">
    <location>
        <begin position="437"/>
        <end position="626"/>
    </location>
</feature>
<dbReference type="SUPFAM" id="SSF53067">
    <property type="entry name" value="Actin-like ATPase domain"/>
    <property type="match status" value="1"/>
</dbReference>
<dbReference type="Gene3D" id="3.90.870.20">
    <property type="entry name" value="Carbamoyltransferase, C-terminal domain"/>
    <property type="match status" value="1"/>
</dbReference>
<comment type="caution">
    <text evidence="4">The sequence shown here is derived from an EMBL/GenBank/DDBJ whole genome shotgun (WGS) entry which is preliminary data.</text>
</comment>
<dbReference type="GO" id="GO:0003824">
    <property type="term" value="F:catalytic activity"/>
    <property type="evidence" value="ECO:0007669"/>
    <property type="project" value="InterPro"/>
</dbReference>
<dbReference type="InterPro" id="IPR038152">
    <property type="entry name" value="Carbam_trans_C_sf"/>
</dbReference>
<proteinExistence type="inferred from homology"/>
<dbReference type="InterPro" id="IPR031730">
    <property type="entry name" value="Carbam_trans_C"/>
</dbReference>
<dbReference type="Pfam" id="PF16861">
    <property type="entry name" value="Carbam_trans_C"/>
    <property type="match status" value="1"/>
</dbReference>
<evidence type="ECO:0008006" key="5">
    <source>
        <dbReference type="Google" id="ProtNLM"/>
    </source>
</evidence>
<sequence>MKILGISAYYHDSAAALVCDGEIVAAAQEERFSRKKHDPRFPQHAITYCLREAGISIQDLDYIAFYDKPLLKFERLLETYLSYAPRGFRSFLAAMPVWLKEKLYLKSLLKKELSTLGGCTSKDLPPLMFTEHHQSHAASAFFASPFQRAAVLCLDGVGEWATTTAWLGEGNKLTAQWQIDFPHSLGLLYSAFTYYTGFKVNSGEYKLMGLAPYGEPKYIDKILDNLIDIKPDGTFRLNMEYFNYATGLTMTNEKFSQLFGAPPRQPEGKLTQREMDIASSIQWVTEEVVLRLANTVKTEMEVEHLCLAGGVALNCVANGRIVRECGYKDIWIQPAAGDAGGALGAALSIWYEYLEQPRHIPEVAQPRELVLATEAAATSTLTAATPAAPARTACPNDTMRGSYLGPRFSDAEILEYLQAVKAPYLRLDDAELMPRLAQILADENVVGWFQGRMEFGPRALGGRSIIGDPRSPKMQSVMNLKIKYRESFRPFAPSVLAERVSDYFEIDCASPYMLVVAPVKESRRIPMTEEQKRLFGIEKLNVPRSELPSITHVDYSARIQTIHKETNPRYHDLIRNFEALTGCGVIVNTSFNVRGEPIVCTPEDAYRCFMRTEMDYLVLENYLLAKPEQPAWQRDESWKTEFELD</sequence>
<evidence type="ECO:0000313" key="4">
    <source>
        <dbReference type="EMBL" id="OEJ74164.1"/>
    </source>
</evidence>
<dbReference type="EMBL" id="MJGC01000071">
    <property type="protein sequence ID" value="OEJ74164.1"/>
    <property type="molecule type" value="Genomic_DNA"/>
</dbReference>
<protein>
    <recommendedName>
        <fullName evidence="5">Carbamoyltransferase</fullName>
    </recommendedName>
</protein>
<dbReference type="OrthoDB" id="9780777at2"/>
<dbReference type="STRING" id="1781255.BH720_16150"/>
<accession>A0A1E5QHU0</accession>
<feature type="domain" description="Carbamoyltransferase" evidence="2">
    <location>
        <begin position="2"/>
        <end position="347"/>
    </location>
</feature>
<dbReference type="InterPro" id="IPR051338">
    <property type="entry name" value="NodU/CmcH_Carbamoyltrnsfr"/>
</dbReference>
<dbReference type="CDD" id="cd24098">
    <property type="entry name" value="ASKHA_NBD_TobZ_N"/>
    <property type="match status" value="1"/>
</dbReference>
<evidence type="ECO:0000256" key="1">
    <source>
        <dbReference type="ARBA" id="ARBA00006129"/>
    </source>
</evidence>
<dbReference type="RefSeq" id="WP_069968251.1">
    <property type="nucleotide sequence ID" value="NZ_CM124774.1"/>
</dbReference>
<reference evidence="4" key="1">
    <citation type="submission" date="2016-09" db="EMBL/GenBank/DDBJ databases">
        <title>Draft genome of thermotolerant cyanobacterium Desertifilum sp. strain IPPAS B-1220.</title>
        <authorList>
            <person name="Sinetova M.A."/>
            <person name="Bolakhan K."/>
            <person name="Zayadan B.K."/>
            <person name="Mironov K.S."/>
            <person name="Ustinova V."/>
            <person name="Kupriyanova E.V."/>
            <person name="Sidorov R.A."/>
            <person name="Skrypnik A.N."/>
            <person name="Gogoleva N.E."/>
            <person name="Gogolev Y.V."/>
            <person name="Los D.A."/>
        </authorList>
    </citation>
    <scope>NUCLEOTIDE SEQUENCE [LARGE SCALE GENOMIC DNA]</scope>
    <source>
        <strain evidence="4">IPPAS B-1220</strain>
    </source>
</reference>
<dbReference type="Gene3D" id="3.30.420.40">
    <property type="match status" value="2"/>
</dbReference>
<comment type="similarity">
    <text evidence="1">Belongs to the NodU/CmcH family.</text>
</comment>
<dbReference type="InterPro" id="IPR003696">
    <property type="entry name" value="Carbtransf_dom"/>
</dbReference>
<organism evidence="4">
    <name type="scientific">Desertifilum tharense IPPAS B-1220</name>
    <dbReference type="NCBI Taxonomy" id="1781255"/>
    <lineage>
        <taxon>Bacteria</taxon>
        <taxon>Bacillati</taxon>
        <taxon>Cyanobacteriota</taxon>
        <taxon>Cyanophyceae</taxon>
        <taxon>Desertifilales</taxon>
        <taxon>Desertifilaceae</taxon>
        <taxon>Desertifilum</taxon>
    </lineage>
</organism>
<name>A0A1E5QHU0_9CYAN</name>
<evidence type="ECO:0000259" key="3">
    <source>
        <dbReference type="Pfam" id="PF16861"/>
    </source>
</evidence>
<gene>
    <name evidence="4" type="ORF">BH720_16150</name>
</gene>
<dbReference type="AlphaFoldDB" id="A0A1E5QHU0"/>
<dbReference type="InterPro" id="IPR043129">
    <property type="entry name" value="ATPase_NBD"/>
</dbReference>
<dbReference type="PANTHER" id="PTHR34847:SF1">
    <property type="entry name" value="NODULATION PROTEIN U"/>
    <property type="match status" value="1"/>
</dbReference>